<comment type="caution">
    <text evidence="7">The sequence shown here is derived from an EMBL/GenBank/DDBJ whole genome shotgun (WGS) entry which is preliminary data.</text>
</comment>
<keyword evidence="3" id="KW-0378">Hydrolase</keyword>
<dbReference type="OrthoDB" id="9794294at2"/>
<evidence type="ECO:0000313" key="8">
    <source>
        <dbReference type="Proteomes" id="UP000036834"/>
    </source>
</evidence>
<dbReference type="PATRIC" id="fig|54915.3.peg.5086"/>
<dbReference type="SUPFAM" id="SSF55383">
    <property type="entry name" value="Copper amine oxidase, domain N"/>
    <property type="match status" value="1"/>
</dbReference>
<accession>A0A0K9YMJ4</accession>
<evidence type="ECO:0000313" key="7">
    <source>
        <dbReference type="EMBL" id="KNB69939.1"/>
    </source>
</evidence>
<dbReference type="EMBL" id="BJON01000009">
    <property type="protein sequence ID" value="GED68701.1"/>
    <property type="molecule type" value="Genomic_DNA"/>
</dbReference>
<dbReference type="Pfam" id="PF01510">
    <property type="entry name" value="Amidase_2"/>
    <property type="match status" value="1"/>
</dbReference>
<evidence type="ECO:0000256" key="1">
    <source>
        <dbReference type="ARBA" id="ARBA00001561"/>
    </source>
</evidence>
<keyword evidence="9" id="KW-1185">Reference proteome</keyword>
<evidence type="ECO:0000313" key="9">
    <source>
        <dbReference type="Proteomes" id="UP000319578"/>
    </source>
</evidence>
<dbReference type="GO" id="GO:0071555">
    <property type="term" value="P:cell wall organization"/>
    <property type="evidence" value="ECO:0007669"/>
    <property type="project" value="UniProtKB-KW"/>
</dbReference>
<organism evidence="7 8">
    <name type="scientific">Brevibacillus reuszeri</name>
    <dbReference type="NCBI Taxonomy" id="54915"/>
    <lineage>
        <taxon>Bacteria</taxon>
        <taxon>Bacillati</taxon>
        <taxon>Bacillota</taxon>
        <taxon>Bacilli</taxon>
        <taxon>Bacillales</taxon>
        <taxon>Paenibacillaceae</taxon>
        <taxon>Brevibacillus</taxon>
    </lineage>
</organism>
<dbReference type="CDD" id="cd06583">
    <property type="entry name" value="PGRP"/>
    <property type="match status" value="1"/>
</dbReference>
<evidence type="ECO:0000256" key="2">
    <source>
        <dbReference type="ARBA" id="ARBA00011901"/>
    </source>
</evidence>
<dbReference type="Pfam" id="PF07833">
    <property type="entry name" value="Cu_amine_oxidN1"/>
    <property type="match status" value="1"/>
</dbReference>
<dbReference type="AlphaFoldDB" id="A0A0K9YMJ4"/>
<dbReference type="GO" id="GO:0008745">
    <property type="term" value="F:N-acetylmuramoyl-L-alanine amidase activity"/>
    <property type="evidence" value="ECO:0007669"/>
    <property type="project" value="UniProtKB-EC"/>
</dbReference>
<dbReference type="GO" id="GO:0009254">
    <property type="term" value="P:peptidoglycan turnover"/>
    <property type="evidence" value="ECO:0007669"/>
    <property type="project" value="TreeGrafter"/>
</dbReference>
<dbReference type="GO" id="GO:0009253">
    <property type="term" value="P:peptidoglycan catabolic process"/>
    <property type="evidence" value="ECO:0007669"/>
    <property type="project" value="InterPro"/>
</dbReference>
<reference evidence="8" key="1">
    <citation type="submission" date="2015-07" db="EMBL/GenBank/DDBJ databases">
        <title>Genome sequencing project for genomic taxonomy and phylogenomics of Bacillus-like bacteria.</title>
        <authorList>
            <person name="Liu B."/>
            <person name="Wang J."/>
            <person name="Zhu Y."/>
            <person name="Liu G."/>
            <person name="Chen Q."/>
            <person name="Chen Z."/>
            <person name="Lan J."/>
            <person name="Che J."/>
            <person name="Ge C."/>
            <person name="Shi H."/>
            <person name="Pan Z."/>
            <person name="Liu X."/>
        </authorList>
    </citation>
    <scope>NUCLEOTIDE SEQUENCE [LARGE SCALE GENOMIC DNA]</scope>
    <source>
        <strain evidence="8">DSM 9887</strain>
    </source>
</reference>
<keyword evidence="4" id="KW-0961">Cell wall biogenesis/degradation</keyword>
<dbReference type="InterPro" id="IPR036505">
    <property type="entry name" value="Amidase/PGRP_sf"/>
</dbReference>
<dbReference type="Proteomes" id="UP000319578">
    <property type="component" value="Unassembled WGS sequence"/>
</dbReference>
<dbReference type="RefSeq" id="WP_049741977.1">
    <property type="nucleotide sequence ID" value="NZ_BJON01000009.1"/>
</dbReference>
<feature type="domain" description="N-acetylmuramoyl-L-alanine amidase" evidence="5">
    <location>
        <begin position="10"/>
        <end position="148"/>
    </location>
</feature>
<proteinExistence type="predicted"/>
<reference evidence="6 9" key="3">
    <citation type="submission" date="2019-06" db="EMBL/GenBank/DDBJ databases">
        <title>Whole genome shotgun sequence of Brevibacillus reuszeri NBRC 15719.</title>
        <authorList>
            <person name="Hosoyama A."/>
            <person name="Uohara A."/>
            <person name="Ohji S."/>
            <person name="Ichikawa N."/>
        </authorList>
    </citation>
    <scope>NUCLEOTIDE SEQUENCE [LARGE SCALE GENOMIC DNA]</scope>
    <source>
        <strain evidence="6 9">NBRC 15719</strain>
    </source>
</reference>
<gene>
    <name evidence="7" type="ORF">ADS79_29350</name>
    <name evidence="6" type="ORF">BRE01_24030</name>
</gene>
<evidence type="ECO:0000259" key="5">
    <source>
        <dbReference type="SMART" id="SM00644"/>
    </source>
</evidence>
<evidence type="ECO:0000313" key="6">
    <source>
        <dbReference type="EMBL" id="GED68701.1"/>
    </source>
</evidence>
<dbReference type="Gene3D" id="3.40.80.10">
    <property type="entry name" value="Peptidoglycan recognition protein-like"/>
    <property type="match status" value="1"/>
</dbReference>
<evidence type="ECO:0000256" key="4">
    <source>
        <dbReference type="ARBA" id="ARBA00023316"/>
    </source>
</evidence>
<comment type="catalytic activity">
    <reaction evidence="1">
        <text>Hydrolyzes the link between N-acetylmuramoyl residues and L-amino acid residues in certain cell-wall glycopeptides.</text>
        <dbReference type="EC" id="3.5.1.28"/>
    </reaction>
</comment>
<dbReference type="InterPro" id="IPR036582">
    <property type="entry name" value="Mao_N_sf"/>
</dbReference>
<dbReference type="InterPro" id="IPR002502">
    <property type="entry name" value="Amidase_domain"/>
</dbReference>
<dbReference type="InterPro" id="IPR012854">
    <property type="entry name" value="Cu_amine_oxidase-like_N"/>
</dbReference>
<dbReference type="PANTHER" id="PTHR30417">
    <property type="entry name" value="N-ACETYLMURAMOYL-L-ALANINE AMIDASE AMID"/>
    <property type="match status" value="1"/>
</dbReference>
<dbReference type="EMBL" id="LGIQ01000011">
    <property type="protein sequence ID" value="KNB69939.1"/>
    <property type="molecule type" value="Genomic_DNA"/>
</dbReference>
<dbReference type="EC" id="3.5.1.28" evidence="2"/>
<reference evidence="7" key="2">
    <citation type="submission" date="2015-07" db="EMBL/GenBank/DDBJ databases">
        <title>MeaNS - Measles Nucleotide Surveillance Program.</title>
        <authorList>
            <person name="Tran T."/>
            <person name="Druce J."/>
        </authorList>
    </citation>
    <scope>NUCLEOTIDE SEQUENCE</scope>
    <source>
        <strain evidence="7">DSM 9887</strain>
    </source>
</reference>
<protein>
    <recommendedName>
        <fullName evidence="2">N-acetylmuramoyl-L-alanine amidase</fullName>
        <ecNumber evidence="2">3.5.1.28</ecNumber>
    </recommendedName>
</protein>
<dbReference type="SMART" id="SM00644">
    <property type="entry name" value="Ami_2"/>
    <property type="match status" value="1"/>
</dbReference>
<dbReference type="InterPro" id="IPR051206">
    <property type="entry name" value="NAMLAA_amidase_2"/>
</dbReference>
<dbReference type="SUPFAM" id="SSF55846">
    <property type="entry name" value="N-acetylmuramoyl-L-alanine amidase-like"/>
    <property type="match status" value="1"/>
</dbReference>
<name>A0A0K9YMJ4_9BACL</name>
<sequence>MQISDMLLTNPKARPRTKIVPKGVVIHWTANERSGANAVANRNFFNNPTTEASAHYIVDDAQIIRCLPEDEMGYHVGAKAYKPMALAKLSSYPNNCTIGIEMCVNADGHFPVMYQRTVELTASILKKYGWGVEQLWRHYDITGKICPAFFVEDDYARKYTGSKATEAWEKFQQDVHRLLTAYPQKPQGDVDKCEVQIALATHGFVINGVSYVPVRAIAEAVGGVVGWEPETQTVTVNGKVIACTNEKGISYAATRELASLLGLGVEWDGQRKLVILRKE</sequence>
<dbReference type="STRING" id="54915.ADS79_29350"/>
<evidence type="ECO:0000256" key="3">
    <source>
        <dbReference type="ARBA" id="ARBA00022801"/>
    </source>
</evidence>
<dbReference type="Proteomes" id="UP000036834">
    <property type="component" value="Unassembled WGS sequence"/>
</dbReference>
<dbReference type="PANTHER" id="PTHR30417:SF1">
    <property type="entry name" value="N-ACETYLMURAMOYL-L-ALANINE AMIDASE AMID"/>
    <property type="match status" value="1"/>
</dbReference>